<reference evidence="1" key="1">
    <citation type="submission" date="2018-05" db="EMBL/GenBank/DDBJ databases">
        <authorList>
            <person name="Lanie J.A."/>
            <person name="Ng W.-L."/>
            <person name="Kazmierczak K.M."/>
            <person name="Andrzejewski T.M."/>
            <person name="Davidsen T.M."/>
            <person name="Wayne K.J."/>
            <person name="Tettelin H."/>
            <person name="Glass J.I."/>
            <person name="Rusch D."/>
            <person name="Podicherti R."/>
            <person name="Tsui H.-C.T."/>
            <person name="Winkler M.E."/>
        </authorList>
    </citation>
    <scope>NUCLEOTIDE SEQUENCE</scope>
</reference>
<sequence length="46" mass="5309">MQLLATGDQRHSHRKNSLLELSGPNWHYIISELARFAARTFLFPGK</sequence>
<protein>
    <submittedName>
        <fullName evidence="1">Uncharacterized protein</fullName>
    </submittedName>
</protein>
<organism evidence="1">
    <name type="scientific">marine metagenome</name>
    <dbReference type="NCBI Taxonomy" id="408172"/>
    <lineage>
        <taxon>unclassified sequences</taxon>
        <taxon>metagenomes</taxon>
        <taxon>ecological metagenomes</taxon>
    </lineage>
</organism>
<proteinExistence type="predicted"/>
<dbReference type="AlphaFoldDB" id="A0A381RBM3"/>
<dbReference type="EMBL" id="UINC01001801">
    <property type="protein sequence ID" value="SUZ89050.1"/>
    <property type="molecule type" value="Genomic_DNA"/>
</dbReference>
<gene>
    <name evidence="1" type="ORF">METZ01_LOCUS41904</name>
</gene>
<evidence type="ECO:0000313" key="1">
    <source>
        <dbReference type="EMBL" id="SUZ89050.1"/>
    </source>
</evidence>
<accession>A0A381RBM3</accession>
<name>A0A381RBM3_9ZZZZ</name>